<comment type="caution">
    <text evidence="1">The sequence shown here is derived from an EMBL/GenBank/DDBJ whole genome shotgun (WGS) entry which is preliminary data.</text>
</comment>
<name>A0A2S4RY63_CITAM</name>
<reference evidence="1 2" key="1">
    <citation type="submission" date="2018-01" db="EMBL/GenBank/DDBJ databases">
        <title>Complete genome sequences of 14 Citrobacter spp. isolated from plant in Canada.</title>
        <authorList>
            <person name="Bhandare S.G."/>
            <person name="Colavecchio A."/>
            <person name="Jeukens J."/>
            <person name="Emond-Rheault J.-G."/>
            <person name="Freschi L."/>
            <person name="Hamel J."/>
            <person name="Kukavica-Ibrulj I."/>
            <person name="Levesque R."/>
            <person name="Goodridge L."/>
        </authorList>
    </citation>
    <scope>NUCLEOTIDE SEQUENCE [LARGE SCALE GENOMIC DNA]</scope>
    <source>
        <strain evidence="1 2">S1285</strain>
    </source>
</reference>
<evidence type="ECO:0000313" key="1">
    <source>
        <dbReference type="EMBL" id="POU65717.1"/>
    </source>
</evidence>
<dbReference type="Proteomes" id="UP000237003">
    <property type="component" value="Unassembled WGS sequence"/>
</dbReference>
<sequence length="152" mass="17505">MDTLFAYRLSMELVAADIISEYIPLRPVLDNRNELVQERIHIYNSLISDNLDSWRAMGNARSYCQRQVDELIEHAILLVRADIASNFIGHSPVLCERDTMIAESVSKYIKLIDLPMVTPVPVVQTETISYQVDKPKMSVKKKNKRFPRKGKK</sequence>
<protein>
    <submittedName>
        <fullName evidence="1">Uncharacterized protein</fullName>
    </submittedName>
</protein>
<dbReference type="AlphaFoldDB" id="A0A2S4RY63"/>
<proteinExistence type="predicted"/>
<dbReference type="EMBL" id="PQLX01000003">
    <property type="protein sequence ID" value="POU65717.1"/>
    <property type="molecule type" value="Genomic_DNA"/>
</dbReference>
<evidence type="ECO:0000313" key="2">
    <source>
        <dbReference type="Proteomes" id="UP000237003"/>
    </source>
</evidence>
<accession>A0A2S4RY63</accession>
<organism evidence="1 2">
    <name type="scientific">Citrobacter amalonaticus</name>
    <dbReference type="NCBI Taxonomy" id="35703"/>
    <lineage>
        <taxon>Bacteria</taxon>
        <taxon>Pseudomonadati</taxon>
        <taxon>Pseudomonadota</taxon>
        <taxon>Gammaproteobacteria</taxon>
        <taxon>Enterobacterales</taxon>
        <taxon>Enterobacteriaceae</taxon>
        <taxon>Citrobacter</taxon>
    </lineage>
</organism>
<gene>
    <name evidence="1" type="ORF">C3430_10450</name>
</gene>
<dbReference type="RefSeq" id="WP_103776070.1">
    <property type="nucleotide sequence ID" value="NZ_PQLX01000003.1"/>
</dbReference>
<dbReference type="OrthoDB" id="6631654at2"/>